<dbReference type="InterPro" id="IPR029069">
    <property type="entry name" value="HotDog_dom_sf"/>
</dbReference>
<dbReference type="InterPro" id="IPR052723">
    <property type="entry name" value="Acyl-CoA_thioesterase_PaaI"/>
</dbReference>
<dbReference type="PANTHER" id="PTHR42856:SF1">
    <property type="entry name" value="ACYL-COENZYME A THIOESTERASE PAAI"/>
    <property type="match status" value="1"/>
</dbReference>
<dbReference type="Pfam" id="PF03061">
    <property type="entry name" value="4HBT"/>
    <property type="match status" value="1"/>
</dbReference>
<reference evidence="4 5" key="1">
    <citation type="submission" date="2019-03" db="EMBL/GenBank/DDBJ databases">
        <title>Genomic Encyclopedia of Type Strains, Phase IV (KMG-IV): sequencing the most valuable type-strain genomes for metagenomic binning, comparative biology and taxonomic classification.</title>
        <authorList>
            <person name="Goeker M."/>
        </authorList>
    </citation>
    <scope>NUCLEOTIDE SEQUENCE [LARGE SCALE GENOMIC DNA]</scope>
    <source>
        <strain evidence="4 5">DSM 16998</strain>
    </source>
</reference>
<sequence length="158" mass="16719">MAMSATHTPQQIAEAVRDAMFANDRASKSMGMEILAVGPGTATLKMVVRDDMLNGFDICHGGFITTLADSAFAFACNSHNELTVASGFAIDIVAPGREGDTLTAVAGEVSLAGRTGVYDITIRNQRDELVAVFRGKSYRIKGKPVVPGLVAQAQEQQT</sequence>
<name>A0A4R6QU51_9BURK</name>
<dbReference type="CDD" id="cd03443">
    <property type="entry name" value="PaaI_thioesterase"/>
    <property type="match status" value="1"/>
</dbReference>
<protein>
    <submittedName>
        <fullName evidence="4">Acyl-CoA thioesterase</fullName>
    </submittedName>
</protein>
<gene>
    <name evidence="4" type="ORF">DES47_101359</name>
</gene>
<dbReference type="NCBIfam" id="TIGR00369">
    <property type="entry name" value="unchar_dom_1"/>
    <property type="match status" value="1"/>
</dbReference>
<evidence type="ECO:0000313" key="4">
    <source>
        <dbReference type="EMBL" id="TDP74302.1"/>
    </source>
</evidence>
<feature type="domain" description="Thioesterase" evidence="3">
    <location>
        <begin position="58"/>
        <end position="130"/>
    </location>
</feature>
<comment type="similarity">
    <text evidence="1">Belongs to the thioesterase PaaI family.</text>
</comment>
<evidence type="ECO:0000313" key="5">
    <source>
        <dbReference type="Proteomes" id="UP000295361"/>
    </source>
</evidence>
<evidence type="ECO:0000256" key="1">
    <source>
        <dbReference type="ARBA" id="ARBA00008324"/>
    </source>
</evidence>
<dbReference type="SUPFAM" id="SSF54637">
    <property type="entry name" value="Thioesterase/thiol ester dehydrase-isomerase"/>
    <property type="match status" value="1"/>
</dbReference>
<organism evidence="4 5">
    <name type="scientific">Roseateles toxinivorans</name>
    <dbReference type="NCBI Taxonomy" id="270368"/>
    <lineage>
        <taxon>Bacteria</taxon>
        <taxon>Pseudomonadati</taxon>
        <taxon>Pseudomonadota</taxon>
        <taxon>Betaproteobacteria</taxon>
        <taxon>Burkholderiales</taxon>
        <taxon>Sphaerotilaceae</taxon>
        <taxon>Roseateles</taxon>
    </lineage>
</organism>
<dbReference type="Gene3D" id="3.10.129.10">
    <property type="entry name" value="Hotdog Thioesterase"/>
    <property type="match status" value="1"/>
</dbReference>
<dbReference type="FunFam" id="3.10.129.10:FF:000022">
    <property type="entry name" value="Phenylacetic acid degradation protein"/>
    <property type="match status" value="1"/>
</dbReference>
<dbReference type="InterPro" id="IPR003736">
    <property type="entry name" value="PAAI_dom"/>
</dbReference>
<dbReference type="EMBL" id="SNXS01000001">
    <property type="protein sequence ID" value="TDP74302.1"/>
    <property type="molecule type" value="Genomic_DNA"/>
</dbReference>
<proteinExistence type="inferred from homology"/>
<dbReference type="Proteomes" id="UP000295361">
    <property type="component" value="Unassembled WGS sequence"/>
</dbReference>
<dbReference type="NCBIfam" id="TIGR02286">
    <property type="entry name" value="PaaD"/>
    <property type="match status" value="1"/>
</dbReference>
<keyword evidence="2" id="KW-0378">Hydrolase</keyword>
<evidence type="ECO:0000259" key="3">
    <source>
        <dbReference type="Pfam" id="PF03061"/>
    </source>
</evidence>
<dbReference type="GO" id="GO:0016289">
    <property type="term" value="F:acyl-CoA hydrolase activity"/>
    <property type="evidence" value="ECO:0007669"/>
    <property type="project" value="UniProtKB-ARBA"/>
</dbReference>
<dbReference type="InterPro" id="IPR006683">
    <property type="entry name" value="Thioestr_dom"/>
</dbReference>
<keyword evidence="5" id="KW-1185">Reference proteome</keyword>
<accession>A0A4R6QU51</accession>
<dbReference type="InterPro" id="IPR011973">
    <property type="entry name" value="PaaD"/>
</dbReference>
<dbReference type="InParanoid" id="A0A4R6QU51"/>
<dbReference type="FunCoup" id="A0A4R6QU51">
    <property type="interactions" value="121"/>
</dbReference>
<dbReference type="AlphaFoldDB" id="A0A4R6QU51"/>
<comment type="caution">
    <text evidence="4">The sequence shown here is derived from an EMBL/GenBank/DDBJ whole genome shotgun (WGS) entry which is preliminary data.</text>
</comment>
<evidence type="ECO:0000256" key="2">
    <source>
        <dbReference type="ARBA" id="ARBA00022801"/>
    </source>
</evidence>
<dbReference type="PANTHER" id="PTHR42856">
    <property type="entry name" value="ACYL-COENZYME A THIOESTERASE PAAI"/>
    <property type="match status" value="1"/>
</dbReference>